<evidence type="ECO:0000313" key="1">
    <source>
        <dbReference type="EMBL" id="KUJ14000.1"/>
    </source>
</evidence>
<organism evidence="1 2">
    <name type="scientific">Mollisia scopiformis</name>
    <name type="common">Conifer needle endophyte fungus</name>
    <name type="synonym">Phialocephala scopiformis</name>
    <dbReference type="NCBI Taxonomy" id="149040"/>
    <lineage>
        <taxon>Eukaryota</taxon>
        <taxon>Fungi</taxon>
        <taxon>Dikarya</taxon>
        <taxon>Ascomycota</taxon>
        <taxon>Pezizomycotina</taxon>
        <taxon>Leotiomycetes</taxon>
        <taxon>Helotiales</taxon>
        <taxon>Mollisiaceae</taxon>
        <taxon>Mollisia</taxon>
    </lineage>
</organism>
<protein>
    <submittedName>
        <fullName evidence="1">Uncharacterized protein</fullName>
    </submittedName>
</protein>
<dbReference type="KEGG" id="psco:LY89DRAFT_672267"/>
<sequence>MGEEKAFSSQLHIILDLGMTGISVSYINATTKSERFLVTNITSWPCEFRKQSDVIKSDGNAPLDKFPACRTKLGGHVWYGYDSLDKLDEGHVREGEFREGFKTTCLTDCGPEMGDINQWRKDYQDLIAHVLGYVLVVILGNEEVYDASNPSITIHLTKPSSWDQDPEAKSNQYKLVHNAAVQCGIKPSLLTVHQSPELDEGQCSAIAIAHEASEKLVPGSYYLILDLGGYTADFCIVQIGAGNQVDLITSISKNVGTNLIDAALAKLLLERAESESPSSTPHEQLFNPYLSQLDTYLRQALNPKQPINVFFEKVYLTGGGAGIERVADCIETTLHHKGLRSTMNSLQSHVQEKLKDKRNHWIKCDPLVIGYQKSMIHPEIQWLDGVNRLSEDVDCNDPSRKLPKDTYCIAKLEDKRTSLQNFEQYTVSPRQENKYLIIFSSRSRAAPYSMVPK</sequence>
<name>A0A194X1C7_MOLSC</name>
<accession>A0A194X1C7</accession>
<dbReference type="Gene3D" id="3.90.640.10">
    <property type="entry name" value="Actin, Chain A, domain 4"/>
    <property type="match status" value="1"/>
</dbReference>
<dbReference type="GeneID" id="28823000"/>
<dbReference type="InterPro" id="IPR043129">
    <property type="entry name" value="ATPase_NBD"/>
</dbReference>
<dbReference type="AlphaFoldDB" id="A0A194X1C7"/>
<dbReference type="SUPFAM" id="SSF53067">
    <property type="entry name" value="Actin-like ATPase domain"/>
    <property type="match status" value="1"/>
</dbReference>
<evidence type="ECO:0000313" key="2">
    <source>
        <dbReference type="Proteomes" id="UP000070700"/>
    </source>
</evidence>
<dbReference type="InParanoid" id="A0A194X1C7"/>
<reference evidence="1 2" key="1">
    <citation type="submission" date="2015-10" db="EMBL/GenBank/DDBJ databases">
        <title>Full genome of DAOMC 229536 Phialocephala scopiformis, a fungal endophyte of spruce producing the potent anti-insectan compound rugulosin.</title>
        <authorList>
            <consortium name="DOE Joint Genome Institute"/>
            <person name="Walker A.K."/>
            <person name="Frasz S.L."/>
            <person name="Seifert K.A."/>
            <person name="Miller J.D."/>
            <person name="Mondo S.J."/>
            <person name="Labutti K."/>
            <person name="Lipzen A."/>
            <person name="Dockter R."/>
            <person name="Kennedy M."/>
            <person name="Grigoriev I.V."/>
            <person name="Spatafora J.W."/>
        </authorList>
    </citation>
    <scope>NUCLEOTIDE SEQUENCE [LARGE SCALE GENOMIC DNA]</scope>
    <source>
        <strain evidence="1 2">CBS 120377</strain>
    </source>
</reference>
<dbReference type="OrthoDB" id="2963168at2759"/>
<proteinExistence type="predicted"/>
<dbReference type="PANTHER" id="PTHR42749">
    <property type="entry name" value="CELL SHAPE-DETERMINING PROTEIN MREB"/>
    <property type="match status" value="1"/>
</dbReference>
<dbReference type="EMBL" id="KQ947421">
    <property type="protein sequence ID" value="KUJ14000.1"/>
    <property type="molecule type" value="Genomic_DNA"/>
</dbReference>
<dbReference type="Gene3D" id="3.30.420.40">
    <property type="match status" value="2"/>
</dbReference>
<dbReference type="RefSeq" id="XP_018068355.1">
    <property type="nucleotide sequence ID" value="XM_018213274.1"/>
</dbReference>
<dbReference type="Proteomes" id="UP000070700">
    <property type="component" value="Unassembled WGS sequence"/>
</dbReference>
<keyword evidence="2" id="KW-1185">Reference proteome</keyword>
<gene>
    <name evidence="1" type="ORF">LY89DRAFT_672267</name>
</gene>
<dbReference type="PANTHER" id="PTHR42749:SF1">
    <property type="entry name" value="CELL SHAPE-DETERMINING PROTEIN MREB"/>
    <property type="match status" value="1"/>
</dbReference>